<dbReference type="PANTHER" id="PTHR34216">
    <property type="match status" value="1"/>
</dbReference>
<evidence type="ECO:0000256" key="4">
    <source>
        <dbReference type="SAM" id="SignalP"/>
    </source>
</evidence>
<dbReference type="GO" id="GO:0016810">
    <property type="term" value="F:hydrolase activity, acting on carbon-nitrogen (but not peptide) bonds"/>
    <property type="evidence" value="ECO:0007669"/>
    <property type="project" value="InterPro"/>
</dbReference>
<dbReference type="PANTHER" id="PTHR34216:SF3">
    <property type="entry name" value="POLY-BETA-1,6-N-ACETYL-D-GLUCOSAMINE N-DEACETYLASE"/>
    <property type="match status" value="1"/>
</dbReference>
<dbReference type="SUPFAM" id="SSF88713">
    <property type="entry name" value="Glycoside hydrolase/deacetylase"/>
    <property type="match status" value="1"/>
</dbReference>
<comment type="subcellular location">
    <subcellularLocation>
        <location evidence="1">Secreted</location>
    </subcellularLocation>
</comment>
<evidence type="ECO:0000313" key="6">
    <source>
        <dbReference type="EMBL" id="AZN42687.1"/>
    </source>
</evidence>
<evidence type="ECO:0000256" key="3">
    <source>
        <dbReference type="SAM" id="Phobius"/>
    </source>
</evidence>
<organism evidence="6 7">
    <name type="scientific">Paenibacillus albus</name>
    <dbReference type="NCBI Taxonomy" id="2495582"/>
    <lineage>
        <taxon>Bacteria</taxon>
        <taxon>Bacillati</taxon>
        <taxon>Bacillota</taxon>
        <taxon>Bacilli</taxon>
        <taxon>Bacillales</taxon>
        <taxon>Paenibacillaceae</taxon>
        <taxon>Paenibacillus</taxon>
    </lineage>
</organism>
<protein>
    <submittedName>
        <fullName evidence="6">Polysaccharide deacetylase family protein</fullName>
    </submittedName>
</protein>
<accession>A0A3S9AA86</accession>
<dbReference type="InterPro" id="IPR002509">
    <property type="entry name" value="NODB_dom"/>
</dbReference>
<keyword evidence="3" id="KW-1133">Transmembrane helix</keyword>
<keyword evidence="2 4" id="KW-0732">Signal</keyword>
<dbReference type="InterPro" id="IPR011330">
    <property type="entry name" value="Glyco_hydro/deAcase_b/a-brl"/>
</dbReference>
<dbReference type="AlphaFoldDB" id="A0A3S9AA86"/>
<evidence type="ECO:0000256" key="2">
    <source>
        <dbReference type="ARBA" id="ARBA00022729"/>
    </source>
</evidence>
<feature type="chain" id="PRO_5019069543" evidence="4">
    <location>
        <begin position="25"/>
        <end position="330"/>
    </location>
</feature>
<dbReference type="Gene3D" id="3.20.20.370">
    <property type="entry name" value="Glycoside hydrolase/deacetylase"/>
    <property type="match status" value="1"/>
</dbReference>
<evidence type="ECO:0000313" key="7">
    <source>
        <dbReference type="Proteomes" id="UP000272528"/>
    </source>
</evidence>
<dbReference type="OrthoDB" id="9778320at2"/>
<feature type="signal peptide" evidence="4">
    <location>
        <begin position="1"/>
        <end position="24"/>
    </location>
</feature>
<name>A0A3S9AA86_9BACL</name>
<feature type="domain" description="NodB homology" evidence="5">
    <location>
        <begin position="94"/>
        <end position="330"/>
    </location>
</feature>
<dbReference type="Proteomes" id="UP000272528">
    <property type="component" value="Chromosome"/>
</dbReference>
<keyword evidence="3" id="KW-0472">Membrane</keyword>
<keyword evidence="7" id="KW-1185">Reference proteome</keyword>
<proteinExistence type="predicted"/>
<feature type="transmembrane region" description="Helical" evidence="3">
    <location>
        <begin position="305"/>
        <end position="322"/>
    </location>
</feature>
<dbReference type="GO" id="GO:0005576">
    <property type="term" value="C:extracellular region"/>
    <property type="evidence" value="ECO:0007669"/>
    <property type="project" value="UniProtKB-SubCell"/>
</dbReference>
<dbReference type="KEGG" id="palb:EJC50_25595"/>
<dbReference type="PROSITE" id="PS51677">
    <property type="entry name" value="NODB"/>
    <property type="match status" value="1"/>
</dbReference>
<dbReference type="EMBL" id="CP034437">
    <property type="protein sequence ID" value="AZN42687.1"/>
    <property type="molecule type" value="Genomic_DNA"/>
</dbReference>
<dbReference type="CDD" id="cd10918">
    <property type="entry name" value="CE4_NodB_like_5s_6s"/>
    <property type="match status" value="1"/>
</dbReference>
<evidence type="ECO:0000256" key="1">
    <source>
        <dbReference type="ARBA" id="ARBA00004613"/>
    </source>
</evidence>
<dbReference type="GO" id="GO:0005975">
    <property type="term" value="P:carbohydrate metabolic process"/>
    <property type="evidence" value="ECO:0007669"/>
    <property type="project" value="InterPro"/>
</dbReference>
<gene>
    <name evidence="6" type="ORF">EJC50_25595</name>
</gene>
<reference evidence="7" key="1">
    <citation type="submission" date="2018-12" db="EMBL/GenBank/DDBJ databases">
        <title>Genome sequence of Peanibacillus sp.</title>
        <authorList>
            <person name="Subramani G."/>
            <person name="Srinivasan S."/>
            <person name="Kim M.K."/>
        </authorList>
    </citation>
    <scope>NUCLEOTIDE SEQUENCE [LARGE SCALE GENOMIC DNA]</scope>
    <source>
        <strain evidence="7">18JY67-1</strain>
    </source>
</reference>
<keyword evidence="3" id="KW-0812">Transmembrane</keyword>
<dbReference type="RefSeq" id="WP_126018629.1">
    <property type="nucleotide sequence ID" value="NZ_CP034437.1"/>
</dbReference>
<sequence length="330" mass="37669">MIGIKKTMFLFIALASTMIPSVNATSSKTIYQNEVAVLMYHHLANNLHNLKINADTIPTSLFNSQLSYLQQNGFDFITLRQFINYLNGGSVPPNAVLVTFDDGYESFDKLAYPILKSKRIPSVDFVVTSATDNKHFGYIPHMTHQELEQVTADSMTEVQCHTNNLHYLVDKRHDALTAFLKINGKRETMEQYQKRILNDIHLCKQQLEPINHSPIDTFAYPYGIHDQKSENLLHQSDIHYAFTVKDGMATRNTNLMEIPRINGGNPFITAADLKENILMAANPYGKSALIRKAKLFAKQLPHHKSFWVLCFLVLMLIGFKGYKKFQNQRS</sequence>
<dbReference type="Pfam" id="PF01522">
    <property type="entry name" value="Polysacc_deac_1"/>
    <property type="match status" value="1"/>
</dbReference>
<evidence type="ECO:0000259" key="5">
    <source>
        <dbReference type="PROSITE" id="PS51677"/>
    </source>
</evidence>
<dbReference type="InterPro" id="IPR051398">
    <property type="entry name" value="Polysacch_Deacetylase"/>
</dbReference>